<dbReference type="SUPFAM" id="SSF46934">
    <property type="entry name" value="UBA-like"/>
    <property type="match status" value="1"/>
</dbReference>
<feature type="region of interest" description="Disordered" evidence="4">
    <location>
        <begin position="1310"/>
        <end position="1346"/>
    </location>
</feature>
<feature type="compositionally biased region" description="Polar residues" evidence="4">
    <location>
        <begin position="291"/>
        <end position="313"/>
    </location>
</feature>
<dbReference type="Proteomes" id="UP000749559">
    <property type="component" value="Unassembled WGS sequence"/>
</dbReference>
<feature type="compositionally biased region" description="Basic and acidic residues" evidence="4">
    <location>
        <begin position="116"/>
        <end position="143"/>
    </location>
</feature>
<feature type="compositionally biased region" description="Polar residues" evidence="4">
    <location>
        <begin position="819"/>
        <end position="914"/>
    </location>
</feature>
<dbReference type="GO" id="GO:0005634">
    <property type="term" value="C:nucleus"/>
    <property type="evidence" value="ECO:0007669"/>
    <property type="project" value="TreeGrafter"/>
</dbReference>
<keyword evidence="2" id="KW-0963">Cytoplasm</keyword>
<feature type="compositionally biased region" description="Polar residues" evidence="4">
    <location>
        <begin position="343"/>
        <end position="386"/>
    </location>
</feature>
<dbReference type="OrthoDB" id="5918007at2759"/>
<feature type="region of interest" description="Disordered" evidence="4">
    <location>
        <begin position="957"/>
        <end position="987"/>
    </location>
</feature>
<feature type="compositionally biased region" description="Low complexity" evidence="4">
    <location>
        <begin position="915"/>
        <end position="938"/>
    </location>
</feature>
<sequence>MSTASNMRAGKGGKDKTKTHTHNKTDIKQATAEQMRQAQLSQGNLDKMETDDPQLQKKVKEVMEMTGKGMDDVILALHDCDQDANRAVLQLLEENSQGEWKTTTKKKKAPAQKTVEQNHKARDLSPDIENRDFSNNRDRENNRPRRGRGMVQNIPRLSRGRGGNNSSWKNKENEENDMNRSDSRDNRGRGRGRGRGSGRGRGGRYERPARFDRQNDNGNNDMGVFNSDNNVFNVNDTAGGGETSFGTWSNDVAMSTEKKTNGNSTWKEQEDWAADEWQGDLKESQVFTASATTPSNNAPSPFNTLDAPTNNSAMHDATLGQRLDLGSLLSQPSNVLPDRSSKTSEQGSSLFQQPKPQDSNQSLFQQPVSKPQETSNLFPTTQTPKTQSNSLFQSSQSLQDPKDDNDPIASLLQQTRSLTDGSGKPPNIDAQQQFMSAFAKQATETIKNAVGIGGTTTQSSSLPGNTSSLNTSSLGNFSQSSLPVSQPRPTQSISQSQASLQNLQKQGQPRIKYPPSKIPASAVEMPGHLPIGGISDVQFGVDFGNEAPSFGFGGETPTKNNYSKTTTVETPESSIGGLDTMGTDSAPGVFQKPVTTTPPGSKTDFTPPGLQQNKIGPEPIPFPTSQDRNSMPLLSSQRNSQNTGSLNTSSPSSQLPYTQAGFSSGGSYQNNSYQSHKSSAFTSSPTYPTNATNQSTGQSQYGNYQTGTAFQNSTSLYQNNSNESSSLSGNFPASQSTYQSPSAGGSSGTSSGFQSSTGSYPNETRPYSGGSSQSYQGQNSSYQTQSQTNSYQNQSAAPGFQTQPANSSYHSRDSNSYSPGVSQSSYQATVTQSNSYQRDSQSTSLTHQSDSQGVTTPTGNTRDITRDSTQSYGNSYPNTHNQTLPDTNKLSENLSKASLSDTNLESTQQQGTMDLNSTSPATSLTTTTNSTTNSLSTSSVNVSSVLASITSSSSTLASSSTINTTKATTSTTQSSKPHTLPPGVIPPSVLPGNYPIMGQPTAAGLQPYFNLAAGGQQQMYSYEDIQAQLLQQRLHLPGYYDIGLQAQNAGGVSRDQNSLPNAASNPAYATTTGATDGSKLTPRLDAQSPPQAQTSQPQQSQTATHTGYVNPAAALPPGYGYYYPGTTGAVIPGFYNHMNMIVPPVTNVTNTVGQAVSNSLPYQKPYAASGTQVYAAGGNMGGYDVNDVTAQSSHDYKNAYGTQAPSKATTGPFGSSSEPDRNKQLFLNSQTIQYKSPAAATSSGVNVTDLTATGYAKSHTGTYDKPGFAGNTPPPFNTNMAALPTGNQSHLGTLPATYPFVPMMPQQLQHLQQDSSGAAGRVNPQAPSTAKPAVSKQYGNTYWGTS</sequence>
<evidence type="ECO:0000256" key="3">
    <source>
        <dbReference type="ARBA" id="ARBA00022553"/>
    </source>
</evidence>
<feature type="compositionally biased region" description="Polar residues" evidence="4">
    <location>
        <begin position="1337"/>
        <end position="1346"/>
    </location>
</feature>
<gene>
    <name evidence="6" type="ORF">OFUS_LOCUS21616</name>
</gene>
<proteinExistence type="predicted"/>
<protein>
    <recommendedName>
        <fullName evidence="5">UBA domain-containing protein</fullName>
    </recommendedName>
</protein>
<organism evidence="6 7">
    <name type="scientific">Owenia fusiformis</name>
    <name type="common">Polychaete worm</name>
    <dbReference type="NCBI Taxonomy" id="6347"/>
    <lineage>
        <taxon>Eukaryota</taxon>
        <taxon>Metazoa</taxon>
        <taxon>Spiralia</taxon>
        <taxon>Lophotrochozoa</taxon>
        <taxon>Annelida</taxon>
        <taxon>Polychaeta</taxon>
        <taxon>Sedentaria</taxon>
        <taxon>Canalipalpata</taxon>
        <taxon>Sabellida</taxon>
        <taxon>Oweniida</taxon>
        <taxon>Oweniidae</taxon>
        <taxon>Owenia</taxon>
    </lineage>
</organism>
<dbReference type="Gene3D" id="1.10.8.10">
    <property type="entry name" value="DNA helicase RuvA subunit, C-terminal domain"/>
    <property type="match status" value="1"/>
</dbReference>
<evidence type="ECO:0000256" key="1">
    <source>
        <dbReference type="ARBA" id="ARBA00004496"/>
    </source>
</evidence>
<reference evidence="6" key="1">
    <citation type="submission" date="2022-03" db="EMBL/GenBank/DDBJ databases">
        <authorList>
            <person name="Martin C."/>
        </authorList>
    </citation>
    <scope>NUCLEOTIDE SEQUENCE</scope>
</reference>
<evidence type="ECO:0000313" key="6">
    <source>
        <dbReference type="EMBL" id="CAH1797302.1"/>
    </source>
</evidence>
<feature type="compositionally biased region" description="Basic residues" evidence="4">
    <location>
        <begin position="189"/>
        <end position="202"/>
    </location>
</feature>
<dbReference type="PANTHER" id="PTHR16308:SF13">
    <property type="entry name" value="PROTEIN LINGERER"/>
    <property type="match status" value="1"/>
</dbReference>
<feature type="compositionally biased region" description="Polar residues" evidence="4">
    <location>
        <begin position="31"/>
        <end position="44"/>
    </location>
</feature>
<accession>A0A8S4PUW8</accession>
<comment type="subcellular location">
    <subcellularLocation>
        <location evidence="1">Cytoplasm</location>
    </subcellularLocation>
</comment>
<feature type="compositionally biased region" description="Low complexity" evidence="4">
    <location>
        <begin position="957"/>
        <end position="975"/>
    </location>
</feature>
<feature type="compositionally biased region" description="Basic and acidic residues" evidence="4">
    <location>
        <begin position="169"/>
        <end position="188"/>
    </location>
</feature>
<keyword evidence="3" id="KW-0597">Phosphoprotein</keyword>
<feature type="compositionally biased region" description="Polar residues" evidence="4">
    <location>
        <begin position="479"/>
        <end position="507"/>
    </location>
</feature>
<dbReference type="PANTHER" id="PTHR16308">
    <property type="entry name" value="UBIQUITIN ASSOCIATED PROTEIN 2-LIKE/LINGERER"/>
    <property type="match status" value="1"/>
</dbReference>
<feature type="compositionally biased region" description="Low complexity" evidence="4">
    <location>
        <begin position="719"/>
        <end position="730"/>
    </location>
</feature>
<feature type="region of interest" description="Disordered" evidence="4">
    <location>
        <begin position="1050"/>
        <end position="1104"/>
    </location>
</feature>
<feature type="region of interest" description="Disordered" evidence="4">
    <location>
        <begin position="550"/>
        <end position="938"/>
    </location>
</feature>
<dbReference type="SMART" id="SM00165">
    <property type="entry name" value="UBA"/>
    <property type="match status" value="1"/>
</dbReference>
<dbReference type="EMBL" id="CAIIXF020000010">
    <property type="protein sequence ID" value="CAH1797302.1"/>
    <property type="molecule type" value="Genomic_DNA"/>
</dbReference>
<feature type="compositionally biased region" description="Basic and acidic residues" evidence="4">
    <location>
        <begin position="12"/>
        <end position="27"/>
    </location>
</feature>
<name>A0A8S4PUW8_OWEFU</name>
<comment type="caution">
    <text evidence="6">The sequence shown here is derived from an EMBL/GenBank/DDBJ whole genome shotgun (WGS) entry which is preliminary data.</text>
</comment>
<feature type="region of interest" description="Disordered" evidence="4">
    <location>
        <begin position="291"/>
        <end position="314"/>
    </location>
</feature>
<feature type="compositionally biased region" description="Polar residues" evidence="4">
    <location>
        <begin position="1200"/>
        <end position="1217"/>
    </location>
</feature>
<feature type="compositionally biased region" description="Low complexity" evidence="4">
    <location>
        <begin position="459"/>
        <end position="478"/>
    </location>
</feature>
<keyword evidence="7" id="KW-1185">Reference proteome</keyword>
<dbReference type="InterPro" id="IPR015940">
    <property type="entry name" value="UBA"/>
</dbReference>
<dbReference type="GO" id="GO:0005737">
    <property type="term" value="C:cytoplasm"/>
    <property type="evidence" value="ECO:0007669"/>
    <property type="project" value="UniProtKB-SubCell"/>
</dbReference>
<evidence type="ECO:0000259" key="5">
    <source>
        <dbReference type="SMART" id="SM00165"/>
    </source>
</evidence>
<dbReference type="Pfam" id="PF12478">
    <property type="entry name" value="UBAP2-Lig"/>
    <property type="match status" value="1"/>
</dbReference>
<feature type="region of interest" description="Disordered" evidence="4">
    <location>
        <begin position="98"/>
        <end position="224"/>
    </location>
</feature>
<dbReference type="CDD" id="cd14277">
    <property type="entry name" value="UBA_UBP2_like"/>
    <property type="match status" value="1"/>
</dbReference>
<dbReference type="InterPro" id="IPR051833">
    <property type="entry name" value="TC-DDR_regulator"/>
</dbReference>
<feature type="region of interest" description="Disordered" evidence="4">
    <location>
        <begin position="455"/>
        <end position="512"/>
    </location>
</feature>
<feature type="compositionally biased region" description="Polar residues" evidence="4">
    <location>
        <begin position="623"/>
        <end position="718"/>
    </location>
</feature>
<dbReference type="InterPro" id="IPR009060">
    <property type="entry name" value="UBA-like_sf"/>
</dbReference>
<feature type="region of interest" description="Disordered" evidence="4">
    <location>
        <begin position="329"/>
        <end position="408"/>
    </location>
</feature>
<evidence type="ECO:0000256" key="2">
    <source>
        <dbReference type="ARBA" id="ARBA00022490"/>
    </source>
</evidence>
<feature type="compositionally biased region" description="Low complexity" evidence="4">
    <location>
        <begin position="1086"/>
        <end position="1104"/>
    </location>
</feature>
<feature type="compositionally biased region" description="Low complexity" evidence="4">
    <location>
        <begin position="740"/>
        <end position="759"/>
    </location>
</feature>
<feature type="compositionally biased region" description="Polar residues" evidence="4">
    <location>
        <begin position="593"/>
        <end position="614"/>
    </location>
</feature>
<feature type="compositionally biased region" description="Low complexity" evidence="4">
    <location>
        <begin position="387"/>
        <end position="399"/>
    </location>
</feature>
<feature type="compositionally biased region" description="Basic and acidic residues" evidence="4">
    <location>
        <begin position="203"/>
        <end position="215"/>
    </location>
</feature>
<feature type="domain" description="UBA" evidence="5">
    <location>
        <begin position="55"/>
        <end position="93"/>
    </location>
</feature>
<feature type="compositionally biased region" description="Polar residues" evidence="4">
    <location>
        <begin position="557"/>
        <end position="573"/>
    </location>
</feature>
<feature type="compositionally biased region" description="Low complexity" evidence="4">
    <location>
        <begin position="768"/>
        <end position="795"/>
    </location>
</feature>
<evidence type="ECO:0000256" key="4">
    <source>
        <dbReference type="SAM" id="MobiDB-lite"/>
    </source>
</evidence>
<feature type="region of interest" description="Disordered" evidence="4">
    <location>
        <begin position="1"/>
        <end position="54"/>
    </location>
</feature>
<feature type="region of interest" description="Disordered" evidence="4">
    <location>
        <begin position="1198"/>
        <end position="1221"/>
    </location>
</feature>
<dbReference type="InterPro" id="IPR022166">
    <property type="entry name" value="UBAP2/Lig"/>
</dbReference>
<feature type="compositionally biased region" description="Low complexity" evidence="4">
    <location>
        <begin position="806"/>
        <end position="818"/>
    </location>
</feature>
<feature type="compositionally biased region" description="Polar residues" evidence="4">
    <location>
        <begin position="1050"/>
        <end position="1075"/>
    </location>
</feature>
<evidence type="ECO:0000313" key="7">
    <source>
        <dbReference type="Proteomes" id="UP000749559"/>
    </source>
</evidence>